<dbReference type="EMBL" id="CAJVPY010012197">
    <property type="protein sequence ID" value="CAG8732579.1"/>
    <property type="molecule type" value="Genomic_DNA"/>
</dbReference>
<proteinExistence type="predicted"/>
<reference evidence="1" key="1">
    <citation type="submission" date="2021-06" db="EMBL/GenBank/DDBJ databases">
        <authorList>
            <person name="Kallberg Y."/>
            <person name="Tangrot J."/>
            <person name="Rosling A."/>
        </authorList>
    </citation>
    <scope>NUCLEOTIDE SEQUENCE</scope>
    <source>
        <strain evidence="1">MA453B</strain>
    </source>
</reference>
<comment type="caution">
    <text evidence="1">The sequence shown here is derived from an EMBL/GenBank/DDBJ whole genome shotgun (WGS) entry which is preliminary data.</text>
</comment>
<dbReference type="OrthoDB" id="2397165at2759"/>
<sequence length="106" mass="12189">MVVQVSDCGLHLQKGIVSILNFFPTISKENKPIIKRFPCNRLDNAIHKAYISRVFTHTTHGGAPRRDIVARDLFPTKFSSDKPVKYKKLSEKELQLLDKKLIRQSK</sequence>
<evidence type="ECO:0000313" key="1">
    <source>
        <dbReference type="EMBL" id="CAG8732579.1"/>
    </source>
</evidence>
<protein>
    <submittedName>
        <fullName evidence="1">28890_t:CDS:1</fullName>
    </submittedName>
</protein>
<dbReference type="AlphaFoldDB" id="A0A9N9IET9"/>
<keyword evidence="2" id="KW-1185">Reference proteome</keyword>
<organism evidence="1 2">
    <name type="scientific">Dentiscutata erythropus</name>
    <dbReference type="NCBI Taxonomy" id="1348616"/>
    <lineage>
        <taxon>Eukaryota</taxon>
        <taxon>Fungi</taxon>
        <taxon>Fungi incertae sedis</taxon>
        <taxon>Mucoromycota</taxon>
        <taxon>Glomeromycotina</taxon>
        <taxon>Glomeromycetes</taxon>
        <taxon>Diversisporales</taxon>
        <taxon>Gigasporaceae</taxon>
        <taxon>Dentiscutata</taxon>
    </lineage>
</organism>
<accession>A0A9N9IET9</accession>
<name>A0A9N9IET9_9GLOM</name>
<evidence type="ECO:0000313" key="2">
    <source>
        <dbReference type="Proteomes" id="UP000789405"/>
    </source>
</evidence>
<gene>
    <name evidence="1" type="ORF">DERYTH_LOCUS15255</name>
</gene>
<dbReference type="Proteomes" id="UP000789405">
    <property type="component" value="Unassembled WGS sequence"/>
</dbReference>